<feature type="non-terminal residue" evidence="1">
    <location>
        <position position="119"/>
    </location>
</feature>
<reference evidence="1" key="1">
    <citation type="submission" date="2021-06" db="EMBL/GenBank/DDBJ databases">
        <authorList>
            <person name="Kallberg Y."/>
            <person name="Tangrot J."/>
            <person name="Rosling A."/>
        </authorList>
    </citation>
    <scope>NUCLEOTIDE SEQUENCE</scope>
    <source>
        <strain evidence="1">FL130A</strain>
    </source>
</reference>
<feature type="non-terminal residue" evidence="1">
    <location>
        <position position="1"/>
    </location>
</feature>
<protein>
    <submittedName>
        <fullName evidence="1">13342_t:CDS:1</fullName>
    </submittedName>
</protein>
<keyword evidence="2" id="KW-1185">Reference proteome</keyword>
<dbReference type="Proteomes" id="UP000789508">
    <property type="component" value="Unassembled WGS sequence"/>
</dbReference>
<comment type="caution">
    <text evidence="1">The sequence shown here is derived from an EMBL/GenBank/DDBJ whole genome shotgun (WGS) entry which is preliminary data.</text>
</comment>
<sequence length="119" mass="13107">AVQIKPYHRSSMTRLKITVLVKSIRPSTETITITREITNTIGGKVNLQQNHRIKVIVPQQFIGAAGPQAIVNVQYIAAIQWLIAQGIQLIANHDHSGYTFNSRIVFKLIIASEPSPPAG</sequence>
<organism evidence="1 2">
    <name type="scientific">Ambispora leptoticha</name>
    <dbReference type="NCBI Taxonomy" id="144679"/>
    <lineage>
        <taxon>Eukaryota</taxon>
        <taxon>Fungi</taxon>
        <taxon>Fungi incertae sedis</taxon>
        <taxon>Mucoromycota</taxon>
        <taxon>Glomeromycotina</taxon>
        <taxon>Glomeromycetes</taxon>
        <taxon>Archaeosporales</taxon>
        <taxon>Ambisporaceae</taxon>
        <taxon>Ambispora</taxon>
    </lineage>
</organism>
<dbReference type="AlphaFoldDB" id="A0A9N9NTN3"/>
<dbReference type="OrthoDB" id="10573047at2759"/>
<proteinExistence type="predicted"/>
<dbReference type="EMBL" id="CAJVPS010045702">
    <property type="protein sequence ID" value="CAG8759898.1"/>
    <property type="molecule type" value="Genomic_DNA"/>
</dbReference>
<evidence type="ECO:0000313" key="1">
    <source>
        <dbReference type="EMBL" id="CAG8759898.1"/>
    </source>
</evidence>
<accession>A0A9N9NTN3</accession>
<gene>
    <name evidence="1" type="ORF">ALEPTO_LOCUS13635</name>
</gene>
<evidence type="ECO:0000313" key="2">
    <source>
        <dbReference type="Proteomes" id="UP000789508"/>
    </source>
</evidence>
<name>A0A9N9NTN3_9GLOM</name>